<accession>Q0FXD4</accession>
<evidence type="ECO:0000313" key="3">
    <source>
        <dbReference type="Proteomes" id="UP000004310"/>
    </source>
</evidence>
<gene>
    <name evidence="2" type="ORF">FP2506_00495</name>
</gene>
<keyword evidence="3" id="KW-1185">Reference proteome</keyword>
<reference evidence="2 3" key="1">
    <citation type="journal article" date="2010" name="J. Bacteriol.">
        <title>Genome sequence of Fulvimarina pelagi HTCC2506T, a Mn(II)-oxidizing alphaproteobacterium possessing an aerobic anoxygenic photosynthetic gene cluster and Xanthorhodopsin.</title>
        <authorList>
            <person name="Kang I."/>
            <person name="Oh H.M."/>
            <person name="Lim S.I."/>
            <person name="Ferriera S."/>
            <person name="Giovannoni S.J."/>
            <person name="Cho J.C."/>
        </authorList>
    </citation>
    <scope>NUCLEOTIDE SEQUENCE [LARGE SCALE GENOMIC DNA]</scope>
    <source>
        <strain evidence="2 3">HTCC2506</strain>
    </source>
</reference>
<feature type="domain" description="HTH-like" evidence="1">
    <location>
        <begin position="74"/>
        <end position="118"/>
    </location>
</feature>
<dbReference type="eggNOG" id="COG2801">
    <property type="taxonomic scope" value="Bacteria"/>
</dbReference>
<dbReference type="Pfam" id="PF13276">
    <property type="entry name" value="HTH_21"/>
    <property type="match status" value="1"/>
</dbReference>
<dbReference type="EMBL" id="AATP01000016">
    <property type="protein sequence ID" value="EAU39635.1"/>
    <property type="molecule type" value="Genomic_DNA"/>
</dbReference>
<proteinExistence type="predicted"/>
<dbReference type="AlphaFoldDB" id="Q0FXD4"/>
<evidence type="ECO:0000259" key="1">
    <source>
        <dbReference type="Pfam" id="PF13276"/>
    </source>
</evidence>
<sequence length="144" mass="16744">MEFSSSRSRDHNWKIPAQNGPNFGKHVTFINDHHSVYGVEPICRVLPIAPSTYREHAAKKADPQRLSDREKKVETLSAEVRRVFNENFGVYGVRKSWRKIKREDFEIARCTVSRLMKAIQYHTVINCQSVSYPARPFHNDVICN</sequence>
<dbReference type="HOGENOM" id="CLU_1793674_0_0_5"/>
<name>Q0FXD4_9HYPH</name>
<organism evidence="2 3">
    <name type="scientific">Fulvimarina pelagi HTCC2506</name>
    <dbReference type="NCBI Taxonomy" id="314231"/>
    <lineage>
        <taxon>Bacteria</taxon>
        <taxon>Pseudomonadati</taxon>
        <taxon>Pseudomonadota</taxon>
        <taxon>Alphaproteobacteria</taxon>
        <taxon>Hyphomicrobiales</taxon>
        <taxon>Aurantimonadaceae</taxon>
        <taxon>Fulvimarina</taxon>
    </lineage>
</organism>
<evidence type="ECO:0000313" key="2">
    <source>
        <dbReference type="EMBL" id="EAU39635.1"/>
    </source>
</evidence>
<protein>
    <recommendedName>
        <fullName evidence="1">HTH-like domain-containing protein</fullName>
    </recommendedName>
</protein>
<dbReference type="InterPro" id="IPR025948">
    <property type="entry name" value="HTH-like_dom"/>
</dbReference>
<dbReference type="RefSeq" id="WP_007068986.1">
    <property type="nucleotide sequence ID" value="NZ_DS022273.1"/>
</dbReference>
<dbReference type="Proteomes" id="UP000004310">
    <property type="component" value="Unassembled WGS sequence"/>
</dbReference>
<comment type="caution">
    <text evidence="2">The sequence shown here is derived from an EMBL/GenBank/DDBJ whole genome shotgun (WGS) entry which is preliminary data.</text>
</comment>